<dbReference type="FunCoup" id="A0A7M7N512">
    <property type="interactions" value="87"/>
</dbReference>
<dbReference type="Proteomes" id="UP000007110">
    <property type="component" value="Unassembled WGS sequence"/>
</dbReference>
<evidence type="ECO:0000256" key="6">
    <source>
        <dbReference type="ARBA" id="ARBA00040253"/>
    </source>
</evidence>
<dbReference type="GO" id="GO:0008637">
    <property type="term" value="P:apoptotic mitochondrial changes"/>
    <property type="evidence" value="ECO:0000318"/>
    <property type="project" value="GO_Central"/>
</dbReference>
<evidence type="ECO:0000313" key="16">
    <source>
        <dbReference type="Proteomes" id="UP000007110"/>
    </source>
</evidence>
<sequence length="376" mass="40414">MGASSSSNALMDKTVVVIGGSYGGNAAAIHLKGKCKLIVIDAKEAMFLSVSSPRAVVEPEFTNKILVPLTDVHGESFRRGKVVQIDPPEKTVSLEDGSTISYDYLVIATGSSNPFPGKITNDTSIQECHALYKEASEKVKAAQRITVIGGGASGVELAGEIATDFPQKDVTLIHSRDTLLEPAVRPKLRTMVEEQLLDLKVNLVKGEKVLDLSDIPTDLSGGFREVKTDKGTVVPSDLVFICIGMSVNKTVYANSLASSMDERGALRVNSYLQVEGFEEIFAVGDCSTADQQKMANKARLHGESVASNIPLHADGKAMKPYKTPGVLYAVSVGRNRGGIQIGSHIIMGSWFVKRVKGKDMFTTRLWSDNRLTVPAS</sequence>
<dbReference type="InterPro" id="IPR023753">
    <property type="entry name" value="FAD/NAD-binding_dom"/>
</dbReference>
<dbReference type="GO" id="GO:0031966">
    <property type="term" value="C:mitochondrial membrane"/>
    <property type="evidence" value="ECO:0000318"/>
    <property type="project" value="GO_Central"/>
</dbReference>
<dbReference type="PANTHER" id="PTHR43735:SF3">
    <property type="entry name" value="FERROPTOSIS SUPPRESSOR PROTEIN 1"/>
    <property type="match status" value="1"/>
</dbReference>
<proteinExistence type="inferred from homology"/>
<dbReference type="KEGG" id="spu:757151"/>
<name>A0A7M7N512_STRPU</name>
<evidence type="ECO:0000256" key="11">
    <source>
        <dbReference type="ARBA" id="ARBA00049275"/>
    </source>
</evidence>
<reference evidence="15" key="2">
    <citation type="submission" date="2021-01" db="UniProtKB">
        <authorList>
            <consortium name="EnsemblMetazoa"/>
        </authorList>
    </citation>
    <scope>IDENTIFICATION</scope>
</reference>
<protein>
    <recommendedName>
        <fullName evidence="6">Ferroptosis suppressor protein 1</fullName>
    </recommendedName>
    <alternativeName>
        <fullName evidence="7">Apoptosis-inducing factor homologous mitochondrion-associated inducer of death</fullName>
    </alternativeName>
    <alternativeName>
        <fullName evidence="8">p53-responsive gene 3 protein</fullName>
    </alternativeName>
</protein>
<organism evidence="15 16">
    <name type="scientific">Strongylocentrotus purpuratus</name>
    <name type="common">Purple sea urchin</name>
    <dbReference type="NCBI Taxonomy" id="7668"/>
    <lineage>
        <taxon>Eukaryota</taxon>
        <taxon>Metazoa</taxon>
        <taxon>Echinodermata</taxon>
        <taxon>Eleutherozoa</taxon>
        <taxon>Echinozoa</taxon>
        <taxon>Echinoidea</taxon>
        <taxon>Euechinoidea</taxon>
        <taxon>Echinacea</taxon>
        <taxon>Camarodonta</taxon>
        <taxon>Echinidea</taxon>
        <taxon>Strongylocentrotidae</taxon>
        <taxon>Strongylocentrotus</taxon>
    </lineage>
</organism>
<dbReference type="GO" id="GO:0050660">
    <property type="term" value="F:flavin adenine dinucleotide binding"/>
    <property type="evidence" value="ECO:0000318"/>
    <property type="project" value="GO_Central"/>
</dbReference>
<evidence type="ECO:0000256" key="13">
    <source>
        <dbReference type="ARBA" id="ARBA00057036"/>
    </source>
</evidence>
<evidence type="ECO:0000256" key="5">
    <source>
        <dbReference type="ARBA" id="ARBA00037027"/>
    </source>
</evidence>
<dbReference type="RefSeq" id="XP_030830623.1">
    <property type="nucleotide sequence ID" value="XM_030974763.1"/>
</dbReference>
<feature type="domain" description="FAD/NAD(P)-binding" evidence="14">
    <location>
        <begin position="14"/>
        <end position="294"/>
    </location>
</feature>
<keyword evidence="2" id="KW-0285">Flavoprotein</keyword>
<dbReference type="InParanoid" id="A0A7M7N512"/>
<dbReference type="OrthoDB" id="3244603at2759"/>
<evidence type="ECO:0000256" key="4">
    <source>
        <dbReference type="ARBA" id="ARBA00023002"/>
    </source>
</evidence>
<evidence type="ECO:0000256" key="12">
    <source>
        <dbReference type="ARBA" id="ARBA00049479"/>
    </source>
</evidence>
<reference evidence="16" key="1">
    <citation type="submission" date="2015-02" db="EMBL/GenBank/DDBJ databases">
        <title>Genome sequencing for Strongylocentrotus purpuratus.</title>
        <authorList>
            <person name="Murali S."/>
            <person name="Liu Y."/>
            <person name="Vee V."/>
            <person name="English A."/>
            <person name="Wang M."/>
            <person name="Skinner E."/>
            <person name="Han Y."/>
            <person name="Muzny D.M."/>
            <person name="Worley K.C."/>
            <person name="Gibbs R.A."/>
        </authorList>
    </citation>
    <scope>NUCLEOTIDE SEQUENCE</scope>
</reference>
<dbReference type="FunFam" id="3.50.50.100:FF:000006">
    <property type="entry name" value="apoptosis-inducing factor 2"/>
    <property type="match status" value="1"/>
</dbReference>
<accession>A0A7M7N512</accession>
<dbReference type="GO" id="GO:0043065">
    <property type="term" value="P:positive regulation of apoptotic process"/>
    <property type="evidence" value="ECO:0000318"/>
    <property type="project" value="GO_Central"/>
</dbReference>
<keyword evidence="4" id="KW-0560">Oxidoreductase</keyword>
<comment type="catalytic activity">
    <reaction evidence="12">
        <text>menaquinone-4 + NADH + H(+) = menaquinol-4 + NAD(+)</text>
        <dbReference type="Rhea" id="RHEA:74079"/>
        <dbReference type="ChEBI" id="CHEBI:15378"/>
        <dbReference type="ChEBI" id="CHEBI:57540"/>
        <dbReference type="ChEBI" id="CHEBI:57945"/>
        <dbReference type="ChEBI" id="CHEBI:78277"/>
        <dbReference type="ChEBI" id="CHEBI:193091"/>
    </reaction>
    <physiologicalReaction direction="left-to-right" evidence="12">
        <dbReference type="Rhea" id="RHEA:74080"/>
    </physiologicalReaction>
</comment>
<comment type="catalytic activity">
    <reaction evidence="9">
        <text>menadione + NADH + H(+) = menadiol + NAD(+)</text>
        <dbReference type="Rhea" id="RHEA:69695"/>
        <dbReference type="ChEBI" id="CHEBI:6746"/>
        <dbReference type="ChEBI" id="CHEBI:15378"/>
        <dbReference type="ChEBI" id="CHEBI:28869"/>
        <dbReference type="ChEBI" id="CHEBI:57540"/>
        <dbReference type="ChEBI" id="CHEBI:57945"/>
    </reaction>
    <physiologicalReaction direction="left-to-right" evidence="9">
        <dbReference type="Rhea" id="RHEA:69696"/>
    </physiologicalReaction>
</comment>
<evidence type="ECO:0000256" key="7">
    <source>
        <dbReference type="ARBA" id="ARBA00041541"/>
    </source>
</evidence>
<evidence type="ECO:0000256" key="8">
    <source>
        <dbReference type="ARBA" id="ARBA00042318"/>
    </source>
</evidence>
<keyword evidence="16" id="KW-1185">Reference proteome</keyword>
<comment type="similarity">
    <text evidence="1">Belongs to the FAD-dependent oxidoreductase family.</text>
</comment>
<dbReference type="GO" id="GO:0005737">
    <property type="term" value="C:cytoplasm"/>
    <property type="evidence" value="ECO:0000318"/>
    <property type="project" value="GO_Central"/>
</dbReference>
<evidence type="ECO:0000256" key="9">
    <source>
        <dbReference type="ARBA" id="ARBA00048412"/>
    </source>
</evidence>
<evidence type="ECO:0000256" key="3">
    <source>
        <dbReference type="ARBA" id="ARBA00022827"/>
    </source>
</evidence>
<dbReference type="SUPFAM" id="SSF51905">
    <property type="entry name" value="FAD/NAD(P)-binding domain"/>
    <property type="match status" value="1"/>
</dbReference>
<evidence type="ECO:0000256" key="10">
    <source>
        <dbReference type="ARBA" id="ARBA00049236"/>
    </source>
</evidence>
<dbReference type="OMA" id="TWEIAPP"/>
<dbReference type="EnsemblMetazoa" id="XM_030974763">
    <property type="protein sequence ID" value="XP_030830623"/>
    <property type="gene ID" value="LOC757151"/>
</dbReference>
<comment type="function">
    <text evidence="13">Putative FAD-dependent oxidoreductase.</text>
</comment>
<dbReference type="Gene3D" id="3.50.50.100">
    <property type="match status" value="1"/>
</dbReference>
<dbReference type="Pfam" id="PF07992">
    <property type="entry name" value="Pyr_redox_2"/>
    <property type="match status" value="1"/>
</dbReference>
<evidence type="ECO:0000313" key="15">
    <source>
        <dbReference type="EnsemblMetazoa" id="XP_030830623"/>
    </source>
</evidence>
<evidence type="ECO:0000256" key="1">
    <source>
        <dbReference type="ARBA" id="ARBA00006442"/>
    </source>
</evidence>
<dbReference type="AlphaFoldDB" id="A0A7M7N512"/>
<comment type="catalytic activity">
    <reaction evidence="11">
        <text>phylloquinone + NADH + H(+) = phylloquinol + NAD(+)</text>
        <dbReference type="Rhea" id="RHEA:74075"/>
        <dbReference type="ChEBI" id="CHEBI:15378"/>
        <dbReference type="ChEBI" id="CHEBI:18067"/>
        <dbReference type="ChEBI" id="CHEBI:28433"/>
        <dbReference type="ChEBI" id="CHEBI:57540"/>
        <dbReference type="ChEBI" id="CHEBI:57945"/>
    </reaction>
    <physiologicalReaction direction="left-to-right" evidence="11">
        <dbReference type="Rhea" id="RHEA:74076"/>
    </physiologicalReaction>
</comment>
<dbReference type="GO" id="GO:0110076">
    <property type="term" value="P:negative regulation of ferroptosis"/>
    <property type="evidence" value="ECO:0000318"/>
    <property type="project" value="GO_Central"/>
</dbReference>
<comment type="cofactor">
    <cofactor evidence="5">
        <name>6-hydroxy-FAD</name>
        <dbReference type="ChEBI" id="CHEBI:60470"/>
    </cofactor>
</comment>
<keyword evidence="3" id="KW-0274">FAD</keyword>
<evidence type="ECO:0000256" key="2">
    <source>
        <dbReference type="ARBA" id="ARBA00022630"/>
    </source>
</evidence>
<dbReference type="InterPro" id="IPR036188">
    <property type="entry name" value="FAD/NAD-bd_sf"/>
</dbReference>
<dbReference type="GO" id="GO:0004174">
    <property type="term" value="F:electron-transferring-flavoprotein dehydrogenase activity"/>
    <property type="evidence" value="ECO:0000318"/>
    <property type="project" value="GO_Central"/>
</dbReference>
<dbReference type="GeneID" id="757151"/>
<dbReference type="PANTHER" id="PTHR43735">
    <property type="entry name" value="APOPTOSIS-INDUCING FACTOR 1"/>
    <property type="match status" value="1"/>
</dbReference>
<evidence type="ECO:0000259" key="14">
    <source>
        <dbReference type="Pfam" id="PF07992"/>
    </source>
</evidence>
<comment type="catalytic activity">
    <reaction evidence="10">
        <text>ubiquinone-10 + NADH + H(+) = ubiquinol-10 + NAD(+)</text>
        <dbReference type="Rhea" id="RHEA:61984"/>
        <dbReference type="ChEBI" id="CHEBI:15378"/>
        <dbReference type="ChEBI" id="CHEBI:46245"/>
        <dbReference type="ChEBI" id="CHEBI:57540"/>
        <dbReference type="ChEBI" id="CHEBI:57945"/>
        <dbReference type="ChEBI" id="CHEBI:64183"/>
    </reaction>
    <physiologicalReaction direction="left-to-right" evidence="10">
        <dbReference type="Rhea" id="RHEA:61985"/>
    </physiologicalReaction>
</comment>
<dbReference type="PRINTS" id="PR00368">
    <property type="entry name" value="FADPNR"/>
</dbReference>
<dbReference type="PRINTS" id="PR00469">
    <property type="entry name" value="PNDRDTASEII"/>
</dbReference>